<dbReference type="PANTHER" id="PTHR41694:SF3">
    <property type="entry name" value="RNA-DIRECTED DNA POLYMERASE-RELATED"/>
    <property type="match status" value="1"/>
</dbReference>
<keyword evidence="1" id="KW-0808">Transferase</keyword>
<accession>A0A852N3D2</accession>
<evidence type="ECO:0000259" key="9">
    <source>
        <dbReference type="PROSITE" id="PS50876"/>
    </source>
</evidence>
<keyword evidence="6" id="KW-0378">Hydrolase</keyword>
<evidence type="ECO:0000256" key="3">
    <source>
        <dbReference type="ARBA" id="ARBA00022722"/>
    </source>
</evidence>
<evidence type="ECO:0000256" key="7">
    <source>
        <dbReference type="ARBA" id="ARBA00022918"/>
    </source>
</evidence>
<gene>
    <name evidence="10" type="primary">Ervk8_1</name>
    <name evidence="10" type="ORF">PTEMEL_R15956</name>
</gene>
<keyword evidence="5" id="KW-0255">Endonuclease</keyword>
<keyword evidence="4" id="KW-0479">Metal-binding</keyword>
<dbReference type="Gene3D" id="1.10.10.200">
    <property type="match status" value="1"/>
</dbReference>
<keyword evidence="7" id="KW-0695">RNA-directed DNA polymerase</keyword>
<keyword evidence="8" id="KW-0862">Zinc</keyword>
<dbReference type="InterPro" id="IPR043502">
    <property type="entry name" value="DNA/RNA_pol_sf"/>
</dbReference>
<keyword evidence="8" id="KW-0863">Zinc-finger</keyword>
<dbReference type="GO" id="GO:0003964">
    <property type="term" value="F:RNA-directed DNA polymerase activity"/>
    <property type="evidence" value="ECO:0007669"/>
    <property type="project" value="UniProtKB-KW"/>
</dbReference>
<reference evidence="10" key="1">
    <citation type="submission" date="2020-02" db="EMBL/GenBank/DDBJ databases">
        <title>Bird 10,000 Genomes (B10K) Project - Family phase.</title>
        <authorList>
            <person name="Zhang G."/>
        </authorList>
    </citation>
    <scope>NUCLEOTIDE SEQUENCE</scope>
    <source>
        <strain evidence="10">B10K-IZ-033-77</strain>
    </source>
</reference>
<dbReference type="SUPFAM" id="SSF56672">
    <property type="entry name" value="DNA/RNA polymerases"/>
    <property type="match status" value="1"/>
</dbReference>
<dbReference type="GO" id="GO:0004519">
    <property type="term" value="F:endonuclease activity"/>
    <property type="evidence" value="ECO:0007669"/>
    <property type="project" value="UniProtKB-KW"/>
</dbReference>
<evidence type="ECO:0000256" key="6">
    <source>
        <dbReference type="ARBA" id="ARBA00022801"/>
    </source>
</evidence>
<evidence type="ECO:0000256" key="8">
    <source>
        <dbReference type="PROSITE-ProRule" id="PRU00450"/>
    </source>
</evidence>
<organism evidence="10 11">
    <name type="scientific">Pteruthius melanotis</name>
    <dbReference type="NCBI Taxonomy" id="357074"/>
    <lineage>
        <taxon>Eukaryota</taxon>
        <taxon>Metazoa</taxon>
        <taxon>Chordata</taxon>
        <taxon>Craniata</taxon>
        <taxon>Vertebrata</taxon>
        <taxon>Euteleostomi</taxon>
        <taxon>Archelosauria</taxon>
        <taxon>Archosauria</taxon>
        <taxon>Dinosauria</taxon>
        <taxon>Saurischia</taxon>
        <taxon>Theropoda</taxon>
        <taxon>Coelurosauria</taxon>
        <taxon>Aves</taxon>
        <taxon>Neognathae</taxon>
        <taxon>Neoaves</taxon>
        <taxon>Telluraves</taxon>
        <taxon>Australaves</taxon>
        <taxon>Passeriformes</taxon>
        <taxon>Sylvioidea</taxon>
        <taxon>Timaliidae</taxon>
        <taxon>Pteruthius</taxon>
    </lineage>
</organism>
<comment type="caution">
    <text evidence="10">The sequence shown here is derived from an EMBL/GenBank/DDBJ whole genome shotgun (WGS) entry which is preliminary data.</text>
</comment>
<evidence type="ECO:0000256" key="2">
    <source>
        <dbReference type="ARBA" id="ARBA00022695"/>
    </source>
</evidence>
<keyword evidence="11" id="KW-1185">Reference proteome</keyword>
<dbReference type="PROSITE" id="PS50876">
    <property type="entry name" value="ZF_INTEGRASE"/>
    <property type="match status" value="1"/>
</dbReference>
<evidence type="ECO:0000256" key="1">
    <source>
        <dbReference type="ARBA" id="ARBA00022679"/>
    </source>
</evidence>
<evidence type="ECO:0000256" key="5">
    <source>
        <dbReference type="ARBA" id="ARBA00022759"/>
    </source>
</evidence>
<feature type="non-terminal residue" evidence="10">
    <location>
        <position position="91"/>
    </location>
</feature>
<dbReference type="Pfam" id="PF02022">
    <property type="entry name" value="Integrase_Zn"/>
    <property type="match status" value="1"/>
</dbReference>
<dbReference type="InterPro" id="IPR003308">
    <property type="entry name" value="Integrase_Zn-bd_dom_N"/>
</dbReference>
<evidence type="ECO:0000313" key="10">
    <source>
        <dbReference type="EMBL" id="NXY11580.1"/>
    </source>
</evidence>
<feature type="domain" description="Integrase-type" evidence="9">
    <location>
        <begin position="38"/>
        <end position="79"/>
    </location>
</feature>
<dbReference type="OrthoDB" id="9339466at2759"/>
<evidence type="ECO:0000256" key="4">
    <source>
        <dbReference type="ARBA" id="ARBA00022723"/>
    </source>
</evidence>
<dbReference type="GO" id="GO:0035613">
    <property type="term" value="F:RNA stem-loop binding"/>
    <property type="evidence" value="ECO:0007669"/>
    <property type="project" value="TreeGrafter"/>
</dbReference>
<evidence type="ECO:0000313" key="11">
    <source>
        <dbReference type="Proteomes" id="UP000603297"/>
    </source>
</evidence>
<sequence length="91" mass="10159">MGALQPGLPNPAMIPRDWHILVIKLKDCFFTIHLHSDDTRRFPFTLHAMFHQNAKGLHREFKIPLGEAQAIVRACPICSHHNLGTGLGVGV</sequence>
<proteinExistence type="predicted"/>
<dbReference type="SUPFAM" id="SSF46919">
    <property type="entry name" value="N-terminal Zn binding domain of HIV integrase"/>
    <property type="match status" value="1"/>
</dbReference>
<keyword evidence="3" id="KW-0540">Nuclease</keyword>
<dbReference type="AlphaFoldDB" id="A0A852N3D2"/>
<dbReference type="GO" id="GO:0016787">
    <property type="term" value="F:hydrolase activity"/>
    <property type="evidence" value="ECO:0007669"/>
    <property type="project" value="UniProtKB-KW"/>
</dbReference>
<keyword evidence="2" id="KW-0548">Nucleotidyltransferase</keyword>
<protein>
    <submittedName>
        <fullName evidence="10">POK8 protein</fullName>
    </submittedName>
</protein>
<dbReference type="InterPro" id="IPR017856">
    <property type="entry name" value="Integrase-like_N"/>
</dbReference>
<dbReference type="PANTHER" id="PTHR41694">
    <property type="entry name" value="ENDOGENOUS RETROVIRUS GROUP K MEMBER POL PROTEIN"/>
    <property type="match status" value="1"/>
</dbReference>
<dbReference type="Proteomes" id="UP000603297">
    <property type="component" value="Unassembled WGS sequence"/>
</dbReference>
<dbReference type="GO" id="GO:0008270">
    <property type="term" value="F:zinc ion binding"/>
    <property type="evidence" value="ECO:0007669"/>
    <property type="project" value="UniProtKB-KW"/>
</dbReference>
<name>A0A852N3D2_9PASS</name>
<feature type="non-terminal residue" evidence="10">
    <location>
        <position position="1"/>
    </location>
</feature>
<dbReference type="EMBL" id="WEIY01001060">
    <property type="protein sequence ID" value="NXY11580.1"/>
    <property type="molecule type" value="Genomic_DNA"/>
</dbReference>